<dbReference type="EMBL" id="CP010803">
    <property type="protein sequence ID" value="AJY45116.1"/>
    <property type="molecule type" value="Genomic_DNA"/>
</dbReference>
<dbReference type="KEGG" id="mey:TM49_04485"/>
<proteinExistence type="predicted"/>
<name>A0A0D5LLT4_MAREN</name>
<dbReference type="SMART" id="SM00869">
    <property type="entry name" value="Autotransporter"/>
    <property type="match status" value="1"/>
</dbReference>
<keyword evidence="3" id="KW-1185">Reference proteome</keyword>
<sequence length="1678" mass="165026">MAIGGSGGNGGDGGTVTVGNLRDARQQTSARGSIVTLDEASFAILAQSIGGGGGAGGAASSNSAGILPSISIAVGGSGGGGGAGGAVNVGNVSDLVTYGDSAIALFAQSIGGGGGTGGRADASSVAISAEMIPAISLPVSVGGSGGDGGSGGTVTLVNRGAITTAGADSSAIAAQSVGGGGGDAGDASSYALAAQLKDAPAVDVSVAVGGSGGGGGQGGNVAVTNYGSLATLGSNATAIIARSVGGGGGNGGDSDSVGDLISYFNSVSVSTAVGGSGGGGGNGGTVGVENEGTISTARNFAYAIDASSVGGGGGNGGSADAASGSGISADWFVDYGLDKYLDLLGLEGDFISTNVAVGGAGGDGGDGGRVSVSNRGSISTLGSNASAIVVRSIGGGGGDGGGFQGSGDTAISVNVSVGGSGGGGGSGGAITAGNTGSVTTEGAGSHGIFAQSVGGGGGNGGSFTGEKRHSYSLSDISSVDGALSIVTEAFSEASTISKLIDKDSKSTKFLGKAKELSAAVSEIYEIHETIDRMDNAEVTADLFKVTAIAATTYLKVMKAEALESFQKKLKTSLLGYDEDFDLIDASVNVGVGGSGGRGGRGGDIAATNDESAIISTAGSNAYGMFAQSIGGGGGAGGTAYASGTQKLNVTVAVGGSGGDGGDGGRVAASNAGAILTEGDGSYGMWAQSVGGGGGVGGASSSDNALSIAVGVTVGGNEGAQGHGGKVTVNNTGSVHTSGASSHAIVAQSIGGGGGAFYVNLDDAASSVTQQSVAEELGELDAALAALNDADNVSADVAKRIRETKTLISDLAFETQQAASVLPDAGTATYDSSTNLLPVLSKVTVTVGGDGGASGHGGDIDLVNEGKVSTEGDSALGIFAQTIGGGGGFGKNATSGGSVIIVNDLSFGGDGASSGNGGNIKLTLGDRSVITTAGTASHAIFAQTVGGGGGYGGIGTTNGVYGAYKNEGFVGDTGSIGDGGAIDIAMSGAEPGMAITTTGEQSHGIWAQSLGGGGGALTVLNALGAAPGAAPDASSSKERFESKGRGGAITIDTVGSISATGEDSYGIYAQSGFQETSGILDQKTSKGGSISITHNGVLTGGTGSGAALFIEGGTESNTINFGRNAIVSAGSGVAIKGTYGNETIYNRGTIIGNIEVNGGRAKERNFFYNETGATYRSAANGIVDLGTSSGHFFYNSGVFDVGGTENVTSTMVDGNLVVRSGGSLLVDLLRDDSDQYSADMVTSTRDIKFQSGGGVDPHVVGKLLPGDTFKIAKAMGTLVGSPVTIKDGSPIRWKYSGGSDGALSATATSATFLASAPRQLTPTEASMLDALQRAWDQSDGDAAYAFGAIANADTRGDYDEAIDSLSPESTMQDAAAMTLSSQLSLSSALSCPTFLGDGTMVVESACVWGKVGTRRSETGDSGKSDGFVDHDQTWRVGAQWEIGDNWYLGGTLGYTNSWGNSADQFTKTSANSGDAALALKHQSGGWLFAGAAQIGYAGNEITNTFDIGDDVWTSSASPNVFTAGLRARAAYEFSFSDWYLRPLVDLDLVYTHMSDYQLNGTILNMAVSGIDQWTFAAHPAIETGARFDLGQSSWLRPYSSVGLTYQSNDGIATDVTAYYRGQKAFDFTSTAAMPDTLLDVTAGLQFMANDKYELRGEYRGQFAENFRSQEATLRFSMQF</sequence>
<reference evidence="2 3" key="1">
    <citation type="journal article" date="2015" name="Genome Announc.">
        <title>Complete genome sequence of Martelella endophytica YC6887, which has antifungal activity associated with a halophyte.</title>
        <authorList>
            <person name="Khan A."/>
            <person name="Khan H."/>
            <person name="Chung E.J."/>
            <person name="Hossain M.T."/>
            <person name="Chung Y.R."/>
        </authorList>
    </citation>
    <scope>NUCLEOTIDE SEQUENCE [LARGE SCALE GENOMIC DNA]</scope>
    <source>
        <strain evidence="2">YC6887</strain>
    </source>
</reference>
<evidence type="ECO:0000259" key="1">
    <source>
        <dbReference type="PROSITE" id="PS51208"/>
    </source>
</evidence>
<evidence type="ECO:0000313" key="2">
    <source>
        <dbReference type="EMBL" id="AJY45116.1"/>
    </source>
</evidence>
<feature type="domain" description="Autotransporter" evidence="1">
    <location>
        <begin position="1399"/>
        <end position="1678"/>
    </location>
</feature>
<gene>
    <name evidence="2" type="ORF">TM49_04485</name>
</gene>
<dbReference type="InterPro" id="IPR005546">
    <property type="entry name" value="Autotransporte_beta"/>
</dbReference>
<dbReference type="Proteomes" id="UP000032611">
    <property type="component" value="Chromosome"/>
</dbReference>
<dbReference type="PROSITE" id="PS51208">
    <property type="entry name" value="AUTOTRANSPORTER"/>
    <property type="match status" value="1"/>
</dbReference>
<protein>
    <recommendedName>
        <fullName evidence="1">Autotransporter domain-containing protein</fullName>
    </recommendedName>
</protein>
<dbReference type="InterPro" id="IPR036709">
    <property type="entry name" value="Autotransporte_beta_dom_sf"/>
</dbReference>
<dbReference type="STRING" id="1486262.TM49_04485"/>
<organism evidence="2 3">
    <name type="scientific">Martelella endophytica</name>
    <dbReference type="NCBI Taxonomy" id="1486262"/>
    <lineage>
        <taxon>Bacteria</taxon>
        <taxon>Pseudomonadati</taxon>
        <taxon>Pseudomonadota</taxon>
        <taxon>Alphaproteobacteria</taxon>
        <taxon>Hyphomicrobiales</taxon>
        <taxon>Aurantimonadaceae</taxon>
        <taxon>Martelella</taxon>
    </lineage>
</organism>
<dbReference type="PATRIC" id="fig|1486262.3.peg.917"/>
<evidence type="ECO:0000313" key="3">
    <source>
        <dbReference type="Proteomes" id="UP000032611"/>
    </source>
</evidence>
<dbReference type="SUPFAM" id="SSF103515">
    <property type="entry name" value="Autotransporter"/>
    <property type="match status" value="1"/>
</dbReference>
<dbReference type="HOGENOM" id="CLU_001296_0_0_5"/>
<accession>A0A0D5LLT4</accession>